<evidence type="ECO:0000313" key="3">
    <source>
        <dbReference type="Proteomes" id="UP000660680"/>
    </source>
</evidence>
<feature type="transmembrane region" description="Helical" evidence="1">
    <location>
        <begin position="376"/>
        <end position="394"/>
    </location>
</feature>
<evidence type="ECO:0000313" key="2">
    <source>
        <dbReference type="EMBL" id="GGS42994.1"/>
    </source>
</evidence>
<dbReference type="Proteomes" id="UP000660680">
    <property type="component" value="Unassembled WGS sequence"/>
</dbReference>
<dbReference type="EMBL" id="BMRB01000003">
    <property type="protein sequence ID" value="GGS42994.1"/>
    <property type="molecule type" value="Genomic_DNA"/>
</dbReference>
<feature type="transmembrane region" description="Helical" evidence="1">
    <location>
        <begin position="236"/>
        <end position="263"/>
    </location>
</feature>
<dbReference type="GO" id="GO:0006644">
    <property type="term" value="P:phospholipid metabolic process"/>
    <property type="evidence" value="ECO:0007669"/>
    <property type="project" value="InterPro"/>
</dbReference>
<feature type="transmembrane region" description="Helical" evidence="1">
    <location>
        <begin position="425"/>
        <end position="447"/>
    </location>
</feature>
<reference evidence="2" key="2">
    <citation type="submission" date="2020-09" db="EMBL/GenBank/DDBJ databases">
        <authorList>
            <person name="Sun Q."/>
            <person name="Ohkuma M."/>
        </authorList>
    </citation>
    <scope>NUCLEOTIDE SEQUENCE</scope>
    <source>
        <strain evidence="2">JCM 3276</strain>
    </source>
</reference>
<feature type="transmembrane region" description="Helical" evidence="1">
    <location>
        <begin position="165"/>
        <end position="183"/>
    </location>
</feature>
<evidence type="ECO:0000256" key="1">
    <source>
        <dbReference type="SAM" id="Phobius"/>
    </source>
</evidence>
<name>A0A918GLC6_9PSEU</name>
<dbReference type="GO" id="GO:0004623">
    <property type="term" value="F:phospholipase A2 activity"/>
    <property type="evidence" value="ECO:0007669"/>
    <property type="project" value="InterPro"/>
</dbReference>
<keyword evidence="3" id="KW-1185">Reference proteome</keyword>
<reference evidence="2" key="1">
    <citation type="journal article" date="2014" name="Int. J. Syst. Evol. Microbiol.">
        <title>Complete genome sequence of Corynebacterium casei LMG S-19264T (=DSM 44701T), isolated from a smear-ripened cheese.</title>
        <authorList>
            <consortium name="US DOE Joint Genome Institute (JGI-PGF)"/>
            <person name="Walter F."/>
            <person name="Albersmeier A."/>
            <person name="Kalinowski J."/>
            <person name="Ruckert C."/>
        </authorList>
    </citation>
    <scope>NUCLEOTIDE SEQUENCE</scope>
    <source>
        <strain evidence="2">JCM 3276</strain>
    </source>
</reference>
<feature type="transmembrane region" description="Helical" evidence="1">
    <location>
        <begin position="537"/>
        <end position="557"/>
    </location>
</feature>
<dbReference type="AlphaFoldDB" id="A0A918GLC6"/>
<gene>
    <name evidence="2" type="ORF">GCM10010171_42550</name>
</gene>
<feature type="transmembrane region" description="Helical" evidence="1">
    <location>
        <begin position="629"/>
        <end position="648"/>
    </location>
</feature>
<feature type="transmembrane region" description="Helical" evidence="1">
    <location>
        <begin position="602"/>
        <end position="622"/>
    </location>
</feature>
<feature type="transmembrane region" description="Helical" evidence="1">
    <location>
        <begin position="503"/>
        <end position="525"/>
    </location>
</feature>
<feature type="transmembrane region" description="Helical" evidence="1">
    <location>
        <begin position="400"/>
        <end position="418"/>
    </location>
</feature>
<proteinExistence type="predicted"/>
<dbReference type="SUPFAM" id="SSF48619">
    <property type="entry name" value="Phospholipase A2, PLA2"/>
    <property type="match status" value="1"/>
</dbReference>
<keyword evidence="1" id="KW-0812">Transmembrane</keyword>
<dbReference type="GO" id="GO:0050482">
    <property type="term" value="P:arachidonate secretion"/>
    <property type="evidence" value="ECO:0007669"/>
    <property type="project" value="InterPro"/>
</dbReference>
<feature type="transmembrane region" description="Helical" evidence="1">
    <location>
        <begin position="309"/>
        <end position="330"/>
    </location>
</feature>
<feature type="transmembrane region" description="Helical" evidence="1">
    <location>
        <begin position="654"/>
        <end position="675"/>
    </location>
</feature>
<organism evidence="2 3">
    <name type="scientific">Actinokineospora fastidiosa</name>
    <dbReference type="NCBI Taxonomy" id="1816"/>
    <lineage>
        <taxon>Bacteria</taxon>
        <taxon>Bacillati</taxon>
        <taxon>Actinomycetota</taxon>
        <taxon>Actinomycetes</taxon>
        <taxon>Pseudonocardiales</taxon>
        <taxon>Pseudonocardiaceae</taxon>
        <taxon>Actinokineospora</taxon>
    </lineage>
</organism>
<keyword evidence="1" id="KW-1133">Transmembrane helix</keyword>
<protein>
    <submittedName>
        <fullName evidence="2">Phospholipase</fullName>
    </submittedName>
</protein>
<feature type="transmembrane region" description="Helical" evidence="1">
    <location>
        <begin position="195"/>
        <end position="215"/>
    </location>
</feature>
<feature type="transmembrane region" description="Helical" evidence="1">
    <location>
        <begin position="12"/>
        <end position="32"/>
    </location>
</feature>
<sequence length="711" mass="73531">MEMGASGRRVSLRLRIGWLLLIVLAAGGYAVVASRGPRPPERVPPNRVTVAVDALLDPRPDTDPARLLPPDFAAVTGVRHGLMRAPDGTMRAVNLAGGCSAPWGDTATRWDYSVGCMAHDLGYDLLRYAAATGLPVDGERRRALDERLSLDMHAQCRINPRDSAGLCRMVASLFSVGLVVNSWHQNWGPPAAEPVGVWAVVLVMVVVLLAARLPAFRRAPRPLPRPPPSVDDPDRAGYVSLVGVLALGAVVLAETALAFAPLAAVPAAALWPLTWVLQLVPLFFFACGHTSLLAWRAGRGYGAYLAGRLCWLIRPVLALVTAWLAVPLSLELFAAPPEVATAFTRLVVQPLWLLGLSLLVVAVAPVLSLLHRAMGVGAAGLWLVVMLALEIAGPGTFADYGAGIALALLFAQLAHAYAAGTLPRAALGVAGPAAVGVLVLSTALGWVDPLLIAEPAGTASFVPSAAGVLLLGVAQVAVVALPRRPRPAPAVAQVVGIVRTAPMTVYLAYLCLALLVTGLVTALSARPAFPAEWLARPSTLLALGLVAVPGLVGFLLFEWRTAPEDGFADGLSRWDGVAAVLGVAYAALGVLGFAAGPGTAVLGLPLDPMAGIIHLLLGWYLLHAVRVGTSALPGPWLLAALACGPALLAKPSVAGLVLHGATVALAGVAAVACGARRSGQAADRGEPVVCQASGQPEGVRGRLYLHGSGRD</sequence>
<accession>A0A918GLC6</accession>
<feature type="transmembrane region" description="Helical" evidence="1">
    <location>
        <begin position="275"/>
        <end position="297"/>
    </location>
</feature>
<dbReference type="InterPro" id="IPR036444">
    <property type="entry name" value="PLipase_A2_dom_sf"/>
</dbReference>
<comment type="caution">
    <text evidence="2">The sequence shown here is derived from an EMBL/GenBank/DDBJ whole genome shotgun (WGS) entry which is preliminary data.</text>
</comment>
<feature type="transmembrane region" description="Helical" evidence="1">
    <location>
        <begin position="350"/>
        <end position="369"/>
    </location>
</feature>
<keyword evidence="1" id="KW-0472">Membrane</keyword>
<feature type="transmembrane region" description="Helical" evidence="1">
    <location>
        <begin position="459"/>
        <end position="482"/>
    </location>
</feature>
<feature type="transmembrane region" description="Helical" evidence="1">
    <location>
        <begin position="577"/>
        <end position="596"/>
    </location>
</feature>
<dbReference type="Gene3D" id="1.20.90.10">
    <property type="entry name" value="Phospholipase A2 domain"/>
    <property type="match status" value="1"/>
</dbReference>